<evidence type="ECO:0000256" key="3">
    <source>
        <dbReference type="ARBA" id="ARBA00022679"/>
    </source>
</evidence>
<dbReference type="GO" id="GO:0006633">
    <property type="term" value="P:fatty acid biosynthetic process"/>
    <property type="evidence" value="ECO:0007669"/>
    <property type="project" value="InterPro"/>
</dbReference>
<feature type="domain" description="PKS/mFAS DH" evidence="11">
    <location>
        <begin position="900"/>
        <end position="1181"/>
    </location>
</feature>
<dbReference type="InterPro" id="IPR049551">
    <property type="entry name" value="PKS_DH_C"/>
</dbReference>
<dbReference type="SUPFAM" id="SSF55048">
    <property type="entry name" value="Probable ACP-binding domain of malonyl-CoA ACP transacylase"/>
    <property type="match status" value="1"/>
</dbReference>
<dbReference type="Pfam" id="PF08659">
    <property type="entry name" value="KR"/>
    <property type="match status" value="1"/>
</dbReference>
<dbReference type="GO" id="GO:0016491">
    <property type="term" value="F:oxidoreductase activity"/>
    <property type="evidence" value="ECO:0007669"/>
    <property type="project" value="InterPro"/>
</dbReference>
<dbReference type="SUPFAM" id="SSF47336">
    <property type="entry name" value="ACP-like"/>
    <property type="match status" value="1"/>
</dbReference>
<keyword evidence="6" id="KW-0012">Acyltransferase</keyword>
<dbReference type="Proteomes" id="UP000186469">
    <property type="component" value="Unassembled WGS sequence"/>
</dbReference>
<keyword evidence="5" id="KW-0511">Multifunctional enzyme</keyword>
<dbReference type="Gene3D" id="3.30.70.3290">
    <property type="match status" value="1"/>
</dbReference>
<dbReference type="Pfam" id="PF00698">
    <property type="entry name" value="Acyl_transf_1"/>
    <property type="match status" value="1"/>
</dbReference>
<dbReference type="SUPFAM" id="SSF50129">
    <property type="entry name" value="GroES-like"/>
    <property type="match status" value="1"/>
</dbReference>
<dbReference type="InterPro" id="IPR014043">
    <property type="entry name" value="Acyl_transferase_dom"/>
</dbReference>
<evidence type="ECO:0000259" key="11">
    <source>
        <dbReference type="PROSITE" id="PS52019"/>
    </source>
</evidence>
<evidence type="ECO:0000259" key="10">
    <source>
        <dbReference type="PROSITE" id="PS52004"/>
    </source>
</evidence>
<evidence type="ECO:0000313" key="13">
    <source>
        <dbReference type="Proteomes" id="UP000186469"/>
    </source>
</evidence>
<dbReference type="InterPro" id="IPR013149">
    <property type="entry name" value="ADH-like_C"/>
</dbReference>
<dbReference type="InterPro" id="IPR020841">
    <property type="entry name" value="PKS_Beta-ketoAc_synthase_dom"/>
</dbReference>
<dbReference type="Pfam" id="PF00109">
    <property type="entry name" value="ketoacyl-synt"/>
    <property type="match status" value="1"/>
</dbReference>
<sequence length="2544" mass="284007">MTKKAAKNHIAIIGASCRLPGEVNDLKSYWNILANGVDAVTELPVGRFSLERFFSKLPNLEGHCYTKAAGIVNHIKDFEPSFFGISNKEAINIDPQQRMLLETSWEAFEHAGIKPSEIKGSNTGVYIGASNMDFSVHSSDAPTKTTAYSMTGSALSIISNRISYIYDLHGPSLTVDTACSSSLVALHIACEALRNGQINLALVGGVNALLSPYPFIGFAKAQMLSLDGRCKAFDAAANGYARSEGAGCLILKPLQDAIKDNNLIMGVIEGTAVNSDGRSHGIALPNEAMQTKILEETYNNFNLDKKELVYVEAHGTGTAAGDPVETSALGNALAKHLSGIRPLYIGSVKSNIGHLEPAAGIAGIIKSLLVFKHKKIPPNVHFKTPNPNIDFDALNIKVPSQITPLPQVEKGGLISVNSFGFGGTNAHAVLREFTASSQKTAEKSLNVSETPLFLSAKHKNSLIQQAKAYADLIKETEESELYNIACSAAFNKESLESRSVFFANSKTELIKQLEAFVQDTTEYKFYAQSVAQNAQGAFVFSGNGSQWFGMGKDLFHKSPLFKETIKKIDNLLAKLQDWSLVEMISNPEDFKDLYLQAEYSQPLLFAIQVGIVEYLASKGIKPTAVLGHSVGEVAAAYTAGALSLEDAVKVIHYRSHLLGELKNLGHMAVANISLQQAQELLAEYNGELVVAAINTEKSLTVSGETTLLQAFVKKCTKLHHAAKMTNINYPFHSHLVESIKDKFISSLKDLKPQKPTIEFLSTVEGYNQDNKVLDADYWWKNMRNTVNFNKAVGTAISQGILHFMEIGAHPILQSYLRNIFSQHSVTGCYLSALKNNADEYNTLQDNWKLAWLKGWNIDFKQIFLKPYKRKELPVYTWNREYCWLERTPEHRSYFEGERLHPLLGWALPLNPSVYENVINTVDFSWLNGHIAGNSTIFPAAGMIETILAAAKETYQKDQVEIERLSILRAFDLSKNLTQSTRIKISKEDGSFLYETRPYMSGEPFATVFTGRIKTIANTPKPSELSDIDKFKQNAEIINKDALYQTAKDFFLNYKENFQTVKQAWVNKNKENAEVFAELETPCADSAKGMLIAPTLLDGAFHTLFLLLGKERDKNARKVYLPSFFDEITLFAEGQAKFVHTQIERISPRSVVARFKLFDATGKPLIELRGCRFRRAFSLESEFIPNKAYHQVLEPSLHSSSKLHNAKISLEKLTEEITKSVNEEFTKLNTKNNNALSPYLLLRFISLTSAYDYISEILKVSQKELFNINEQISLKTIKSEQEAWLYFIMEVLEQAEFVKKENEGWRLLPDPNRPQTTQLWQTLIAEYPNYATEAALLSYLINFNQKSLKENPPLTLPQSLQKQYFNHSVMLTPFVKGIETCLSNYLNSNKDGKAIKILQLAKDSQTLLNTVKYQLDDLNISYTNIENNANQAEALNKVFFKNKTITSLSLNLEEELTDDYKNKFYNQNNLILIANCLYESKQAPKILDNAFKMLSPNGILCLSEHEPDNFTDYIFGIQPEWWNDSIDNQNPVSRFQSKDEWITHLNQAGFKNIQTISLNDPQTGPGFILLAQKPEETTQELIVEQAKQENKNYLILTKDSQTAGYKLATQIKEQLSINNISVTIIESNTKKDIGSLFELKDWKQLLANYDLQNYNILFLNAFEENIINNPSELLKQQTENLNNLGTLATALDELKFKERLWVITGGALSLTDYKTAKSKLPQSRLIPSQGAVWGFTKVLMSELRHLNVHLLDLHNVQGINNLVQELLAPSKERELVFADDLRLSPRIKELNNYQEKAKPIKSAKLDFDIPGRLQNLYWRETEAKQVADDEVGVLVKAVGLNFRDVMWSLGMLLDESLENGFSGPGMGIECTGVITSLGKNVQDWKVGDEVLCFAPSCFQTQVTTKADAIIKKPTQFSFAEAATIPVTFTTAWYSLKHLAKLKAGERVLIHGAAGGVGLAAIQIAQHLGLEIYATAGATEKQAFLKQFNIKGIYSSRSLAFVEQIKEATNGEGVDAVLNSLSGEAISASISLLRPFGRFLELGKRDFYADSALRLRPFSNNLTFYGVDLDQLLLHKPILARELLQELMTLFEQKIFTPLPYTNFKRTQTVDAFQAMQQAGQIGKLVITMESDETQKDIKALVEKQAKLTLNSDATYLVTGGTAGFGFATALRLIQRGAKHLILLSRSGVKNIETQNTIEDFNKKGCKIKICSADVSDDQALQTKLDEALQNMPPLKGIIHAAAVLEDGVISGLTPKRLENALSAKSIGAWNLHNYSLSSNLDFFVLYSSATTAFGNPGQAAYVAANGMLETLVGLRKQQNLSAQFIGWGPVDDVGMLENNPKARLMLTNMLGADCLKSELALDWLENSIMKQIEQSHYFACNWQGKSSENLFSLPRFEFLSSQKQNKQSMEKTPQEMIKGVSQQEALQIFANIVCKEIANVLMISVDYFKIDTPLVQQGIDSLMAVECGIALNQRFGLNNYVFALNDKTTALSIAKAMYEMLSGQTETEHAKVEQSNNEEQILEQLNQQHALNLTQQQREKILRNS</sequence>
<dbReference type="SUPFAM" id="SSF51735">
    <property type="entry name" value="NAD(P)-binding Rossmann-fold domains"/>
    <property type="match status" value="3"/>
</dbReference>
<dbReference type="RefSeq" id="WP_072697946.1">
    <property type="nucleotide sequence ID" value="NZ_FRDI01000016.1"/>
</dbReference>
<dbReference type="EMBL" id="FRDI01000016">
    <property type="protein sequence ID" value="SHN72055.1"/>
    <property type="molecule type" value="Genomic_DNA"/>
</dbReference>
<evidence type="ECO:0000256" key="1">
    <source>
        <dbReference type="ARBA" id="ARBA00022450"/>
    </source>
</evidence>
<dbReference type="Gene3D" id="3.10.129.110">
    <property type="entry name" value="Polyketide synthase dehydratase"/>
    <property type="match status" value="1"/>
</dbReference>
<dbReference type="Gene3D" id="3.40.366.10">
    <property type="entry name" value="Malonyl-Coenzyme A Acyl Carrier Protein, domain 2"/>
    <property type="match status" value="1"/>
</dbReference>
<dbReference type="Gene3D" id="3.40.50.150">
    <property type="entry name" value="Vaccinia Virus protein VP39"/>
    <property type="match status" value="1"/>
</dbReference>
<accession>A0A1M7TMW6</accession>
<evidence type="ECO:0000256" key="5">
    <source>
        <dbReference type="ARBA" id="ARBA00023268"/>
    </source>
</evidence>
<proteinExistence type="predicted"/>
<feature type="coiled-coil region" evidence="9">
    <location>
        <begin position="667"/>
        <end position="694"/>
    </location>
</feature>
<dbReference type="GO" id="GO:0004315">
    <property type="term" value="F:3-oxoacyl-[acyl-carrier-protein] synthase activity"/>
    <property type="evidence" value="ECO:0007669"/>
    <property type="project" value="InterPro"/>
</dbReference>
<dbReference type="FunFam" id="3.40.47.10:FF:000019">
    <property type="entry name" value="Polyketide synthase type I"/>
    <property type="match status" value="1"/>
</dbReference>
<keyword evidence="3 12" id="KW-0808">Transferase</keyword>
<evidence type="ECO:0000256" key="4">
    <source>
        <dbReference type="ARBA" id="ARBA00022857"/>
    </source>
</evidence>
<dbReference type="InterPro" id="IPR020807">
    <property type="entry name" value="PKS_DH"/>
</dbReference>
<dbReference type="InterPro" id="IPR016036">
    <property type="entry name" value="Malonyl_transacylase_ACP-bd"/>
</dbReference>
<evidence type="ECO:0000256" key="9">
    <source>
        <dbReference type="SAM" id="Coils"/>
    </source>
</evidence>
<dbReference type="SMART" id="SM00822">
    <property type="entry name" value="PKS_KR"/>
    <property type="match status" value="1"/>
</dbReference>
<dbReference type="InterPro" id="IPR036291">
    <property type="entry name" value="NAD(P)-bd_dom_sf"/>
</dbReference>
<dbReference type="SUPFAM" id="SSF52151">
    <property type="entry name" value="FabD/lysophospholipase-like"/>
    <property type="match status" value="1"/>
</dbReference>
<dbReference type="InterPro" id="IPR057326">
    <property type="entry name" value="KR_dom"/>
</dbReference>
<reference evidence="12 13" key="1">
    <citation type="submission" date="2016-12" db="EMBL/GenBank/DDBJ databases">
        <authorList>
            <person name="Song W.-J."/>
            <person name="Kurnit D.M."/>
        </authorList>
    </citation>
    <scope>NUCLEOTIDE SEQUENCE [LARGE SCALE GENOMIC DNA]</scope>
    <source>
        <strain evidence="12 13">DSM 11393</strain>
    </source>
</reference>
<evidence type="ECO:0000256" key="8">
    <source>
        <dbReference type="PROSITE-ProRule" id="PRU01363"/>
    </source>
</evidence>
<feature type="active site" description="Proton acceptor; for dehydratase activity" evidence="8">
    <location>
        <position position="929"/>
    </location>
</feature>
<dbReference type="SMART" id="SM00829">
    <property type="entry name" value="PKS_ER"/>
    <property type="match status" value="1"/>
</dbReference>
<dbReference type="InterPro" id="IPR049900">
    <property type="entry name" value="PKS_mFAS_DH"/>
</dbReference>
<dbReference type="SUPFAM" id="SSF53901">
    <property type="entry name" value="Thiolase-like"/>
    <property type="match status" value="1"/>
</dbReference>
<dbReference type="InterPro" id="IPR036736">
    <property type="entry name" value="ACP-like_sf"/>
</dbReference>
<gene>
    <name evidence="12" type="ORF">SAMN02745728_02276</name>
</gene>
<keyword evidence="1" id="KW-0596">Phosphopantetheine</keyword>
<dbReference type="PROSITE" id="PS00606">
    <property type="entry name" value="KS3_1"/>
    <property type="match status" value="1"/>
</dbReference>
<dbReference type="InterPro" id="IPR016039">
    <property type="entry name" value="Thiolase-like"/>
</dbReference>
<organism evidence="12 13">
    <name type="scientific">Desulfovibrio litoralis DSM 11393</name>
    <dbReference type="NCBI Taxonomy" id="1121455"/>
    <lineage>
        <taxon>Bacteria</taxon>
        <taxon>Pseudomonadati</taxon>
        <taxon>Thermodesulfobacteriota</taxon>
        <taxon>Desulfovibrionia</taxon>
        <taxon>Desulfovibrionales</taxon>
        <taxon>Desulfovibrionaceae</taxon>
        <taxon>Desulfovibrio</taxon>
    </lineage>
</organism>
<dbReference type="Gene3D" id="3.40.50.720">
    <property type="entry name" value="NAD(P)-binding Rossmann-like Domain"/>
    <property type="match status" value="3"/>
</dbReference>
<dbReference type="SMART" id="SM00827">
    <property type="entry name" value="PKS_AT"/>
    <property type="match status" value="1"/>
</dbReference>
<dbReference type="InterPro" id="IPR014031">
    <property type="entry name" value="Ketoacyl_synth_C"/>
</dbReference>
<dbReference type="Gene3D" id="3.40.47.10">
    <property type="match status" value="1"/>
</dbReference>
<dbReference type="InterPro" id="IPR013154">
    <property type="entry name" value="ADH-like_N"/>
</dbReference>
<dbReference type="Pfam" id="PF14765">
    <property type="entry name" value="PS-DH"/>
    <property type="match status" value="1"/>
</dbReference>
<evidence type="ECO:0000256" key="7">
    <source>
        <dbReference type="ARBA" id="ARBA00054155"/>
    </source>
</evidence>
<dbReference type="InterPro" id="IPR011032">
    <property type="entry name" value="GroES-like_sf"/>
</dbReference>
<dbReference type="InterPro" id="IPR049552">
    <property type="entry name" value="PKS_DH_N"/>
</dbReference>
<keyword evidence="13" id="KW-1185">Reference proteome</keyword>
<dbReference type="InterPro" id="IPR020843">
    <property type="entry name" value="ER"/>
</dbReference>
<dbReference type="InterPro" id="IPR029063">
    <property type="entry name" value="SAM-dependent_MTases_sf"/>
</dbReference>
<dbReference type="InterPro" id="IPR016035">
    <property type="entry name" value="Acyl_Trfase/lysoPLipase"/>
</dbReference>
<feature type="region of interest" description="C-terminal hotdog fold" evidence="8">
    <location>
        <begin position="1034"/>
        <end position="1181"/>
    </location>
</feature>
<dbReference type="Gene3D" id="1.10.1200.10">
    <property type="entry name" value="ACP-like"/>
    <property type="match status" value="1"/>
</dbReference>
<feature type="region of interest" description="N-terminal hotdog fold" evidence="8">
    <location>
        <begin position="900"/>
        <end position="1019"/>
    </location>
</feature>
<dbReference type="InterPro" id="IPR050444">
    <property type="entry name" value="Polyketide_Synthase"/>
</dbReference>
<dbReference type="PANTHER" id="PTHR45681">
    <property type="entry name" value="POLYKETIDE SYNTHASE 44-RELATED"/>
    <property type="match status" value="1"/>
</dbReference>
<dbReference type="SMART" id="SM00826">
    <property type="entry name" value="PKS_DH"/>
    <property type="match status" value="1"/>
</dbReference>
<evidence type="ECO:0000256" key="2">
    <source>
        <dbReference type="ARBA" id="ARBA00022553"/>
    </source>
</evidence>
<dbReference type="SUPFAM" id="SSF53335">
    <property type="entry name" value="S-adenosyl-L-methionine-dependent methyltransferases"/>
    <property type="match status" value="1"/>
</dbReference>
<keyword evidence="2" id="KW-0597">Phosphoprotein</keyword>
<dbReference type="InterPro" id="IPR042104">
    <property type="entry name" value="PKS_dehydratase_sf"/>
</dbReference>
<dbReference type="Pfam" id="PF00107">
    <property type="entry name" value="ADH_zinc_N"/>
    <property type="match status" value="1"/>
</dbReference>
<dbReference type="PROSITE" id="PS52004">
    <property type="entry name" value="KS3_2"/>
    <property type="match status" value="1"/>
</dbReference>
<dbReference type="Pfam" id="PF21089">
    <property type="entry name" value="PKS_DH_N"/>
    <property type="match status" value="1"/>
</dbReference>
<dbReference type="STRING" id="1121455.SAMN02745728_02276"/>
<dbReference type="InterPro" id="IPR032821">
    <property type="entry name" value="PKS_assoc"/>
</dbReference>
<feature type="domain" description="Ketosynthase family 3 (KS3)" evidence="10">
    <location>
        <begin position="7"/>
        <end position="432"/>
    </location>
</feature>
<dbReference type="Pfam" id="PF16197">
    <property type="entry name" value="KAsynt_C_assoc"/>
    <property type="match status" value="1"/>
</dbReference>
<dbReference type="Pfam" id="PF00550">
    <property type="entry name" value="PP-binding"/>
    <property type="match status" value="1"/>
</dbReference>
<dbReference type="FunFam" id="3.40.50.720:FF:000209">
    <property type="entry name" value="Polyketide synthase Pks12"/>
    <property type="match status" value="1"/>
</dbReference>
<dbReference type="PROSITE" id="PS52019">
    <property type="entry name" value="PKS_MFAS_DH"/>
    <property type="match status" value="1"/>
</dbReference>
<dbReference type="PANTHER" id="PTHR45681:SF6">
    <property type="entry name" value="POLYKETIDE SYNTHASE 37"/>
    <property type="match status" value="1"/>
</dbReference>
<dbReference type="InterPro" id="IPR009081">
    <property type="entry name" value="PP-bd_ACP"/>
</dbReference>
<dbReference type="CDD" id="cd00833">
    <property type="entry name" value="PKS"/>
    <property type="match status" value="1"/>
</dbReference>
<keyword evidence="4" id="KW-0521">NADP</keyword>
<dbReference type="InterPro" id="IPR013968">
    <property type="entry name" value="PKS_KR"/>
</dbReference>
<name>A0A1M7TMW6_9BACT</name>
<dbReference type="OrthoDB" id="5349841at2"/>
<dbReference type="Pfam" id="PF02801">
    <property type="entry name" value="Ketoacyl-synt_C"/>
    <property type="match status" value="1"/>
</dbReference>
<dbReference type="InterPro" id="IPR014030">
    <property type="entry name" value="Ketoacyl_synth_N"/>
</dbReference>
<comment type="function">
    <text evidence="7">Involved in production of the polyketide antibiotic thailandamide.</text>
</comment>
<evidence type="ECO:0000256" key="6">
    <source>
        <dbReference type="ARBA" id="ARBA00023315"/>
    </source>
</evidence>
<dbReference type="Gene3D" id="3.90.180.10">
    <property type="entry name" value="Medium-chain alcohol dehydrogenases, catalytic domain"/>
    <property type="match status" value="1"/>
</dbReference>
<dbReference type="SMART" id="SM00825">
    <property type="entry name" value="PKS_KS"/>
    <property type="match status" value="1"/>
</dbReference>
<dbReference type="Pfam" id="PF08240">
    <property type="entry name" value="ADH_N"/>
    <property type="match status" value="1"/>
</dbReference>
<protein>
    <submittedName>
        <fullName evidence="12">Acyl transferase domain-containing protein</fullName>
    </submittedName>
</protein>
<dbReference type="CDD" id="cd05195">
    <property type="entry name" value="enoyl_red"/>
    <property type="match status" value="1"/>
</dbReference>
<keyword evidence="9" id="KW-0175">Coiled coil</keyword>
<evidence type="ECO:0000313" key="12">
    <source>
        <dbReference type="EMBL" id="SHN72055.1"/>
    </source>
</evidence>
<feature type="active site" description="Proton donor; for dehydratase activity" evidence="8">
    <location>
        <position position="1097"/>
    </location>
</feature>
<dbReference type="InterPro" id="IPR018201">
    <property type="entry name" value="Ketoacyl_synth_AS"/>
</dbReference>
<dbReference type="InterPro" id="IPR001227">
    <property type="entry name" value="Ac_transferase_dom_sf"/>
</dbReference>